<feature type="region of interest" description="Disordered" evidence="1">
    <location>
        <begin position="60"/>
        <end position="220"/>
    </location>
</feature>
<accession>A0AAN7W7Y4</accession>
<feature type="region of interest" description="Disordered" evidence="1">
    <location>
        <begin position="609"/>
        <end position="629"/>
    </location>
</feature>
<evidence type="ECO:0000313" key="2">
    <source>
        <dbReference type="EMBL" id="KAK5702017.1"/>
    </source>
</evidence>
<feature type="compositionally biased region" description="Acidic residues" evidence="1">
    <location>
        <begin position="1010"/>
        <end position="1037"/>
    </location>
</feature>
<feature type="region of interest" description="Disordered" evidence="1">
    <location>
        <begin position="969"/>
        <end position="1038"/>
    </location>
</feature>
<feature type="compositionally biased region" description="Basic residues" evidence="1">
    <location>
        <begin position="169"/>
        <end position="181"/>
    </location>
</feature>
<reference evidence="2" key="1">
    <citation type="submission" date="2023-08" db="EMBL/GenBank/DDBJ databases">
        <title>Black Yeasts Isolated from many extreme environments.</title>
        <authorList>
            <person name="Coleine C."/>
            <person name="Stajich J.E."/>
            <person name="Selbmann L."/>
        </authorList>
    </citation>
    <scope>NUCLEOTIDE SEQUENCE</scope>
    <source>
        <strain evidence="2">CCFEE 5810</strain>
    </source>
</reference>
<comment type="caution">
    <text evidence="2">The sequence shown here is derived from an EMBL/GenBank/DDBJ whole genome shotgun (WGS) entry which is preliminary data.</text>
</comment>
<feature type="compositionally biased region" description="Basic and acidic residues" evidence="1">
    <location>
        <begin position="835"/>
        <end position="849"/>
    </location>
</feature>
<feature type="compositionally biased region" description="Acidic residues" evidence="1">
    <location>
        <begin position="427"/>
        <end position="441"/>
    </location>
</feature>
<feature type="compositionally biased region" description="Acidic residues" evidence="1">
    <location>
        <begin position="75"/>
        <end position="84"/>
    </location>
</feature>
<feature type="region of interest" description="Disordered" evidence="1">
    <location>
        <begin position="913"/>
        <end position="950"/>
    </location>
</feature>
<feature type="compositionally biased region" description="Polar residues" evidence="1">
    <location>
        <begin position="1233"/>
        <end position="1261"/>
    </location>
</feature>
<feature type="region of interest" description="Disordered" evidence="1">
    <location>
        <begin position="676"/>
        <end position="699"/>
    </location>
</feature>
<feature type="region of interest" description="Disordered" evidence="1">
    <location>
        <begin position="391"/>
        <end position="537"/>
    </location>
</feature>
<protein>
    <submittedName>
        <fullName evidence="2">Uncharacterized protein</fullName>
    </submittedName>
</protein>
<feature type="region of interest" description="Disordered" evidence="1">
    <location>
        <begin position="296"/>
        <end position="366"/>
    </location>
</feature>
<proteinExistence type="predicted"/>
<dbReference type="Proteomes" id="UP001310594">
    <property type="component" value="Unassembled WGS sequence"/>
</dbReference>
<feature type="region of interest" description="Disordered" evidence="1">
    <location>
        <begin position="828"/>
        <end position="849"/>
    </location>
</feature>
<evidence type="ECO:0000256" key="1">
    <source>
        <dbReference type="SAM" id="MobiDB-lite"/>
    </source>
</evidence>
<evidence type="ECO:0000313" key="3">
    <source>
        <dbReference type="Proteomes" id="UP001310594"/>
    </source>
</evidence>
<gene>
    <name evidence="2" type="ORF">LTR97_004835</name>
</gene>
<feature type="compositionally biased region" description="Low complexity" evidence="1">
    <location>
        <begin position="1221"/>
        <end position="1232"/>
    </location>
</feature>
<sequence length="1331" mass="145080">MSRPSSNSKSKREIIYEPLGPLPQQRKFPRRRKTVQGHGHALAPPLLTKRQSSLMQLEGWAVGVTPPSHERDRMEAEEEEDGEDKEYTEPSTKRRMNVEARTREGRGSARRSSKKGLEKTDSQPTFTQAVRYISRTDASDVESTSSAEEEEQEEEQPLPRANAASTSRGKAKAKPRPKTTTKKLEKTDSQPTFTQALRTAPVQRTKRPAQQFRIYDDHDIAETPMERAAKRRKMRGAVPEVMDLVALRDSGYETKPLGRGVKRESGSPEIAESSQAPVLDSDEAIVLGRAQSVRKLRSAAVLSPARPTSAEREERRYPSLRLRRKTQAVVGARSPLKTRDANAQSPVKQPRKAAKGKAEGRGRVVPGEESQVLAQQMLGVVGGQVVASSAIINDGGGESEGDEMARGMGKRRGGLLGRKTTIQDSSEGSETESEVEDLEEEVTPKPLPRTTVQAVGIAEPQAEDENHAEAEADEDANENENEDANVDEPQDARMVVSEDAVPAPLPRRASPRKLKRVHTVQESQVDDFGVQDDEEWNDWDDEMGAVTSSKDSIRLPEPLAQGWGLKRKGGVLESAEAEDFDDKKDEYRDGQIIGEEAVEEEGLEELGIVRNGMLPPPPEPQQQRPRAQKLRRVGIVLESQPSEDMDFEVDVPLDEHEDAANMAFELANEGCEIVEEDGDAMPPPASEPQQGRAKLKRVATVQDSQIEDFGEDLEMEWVAPLAREETEAEAAVTEANVVMLAEGEEAVMDEEDEIAVGGEGGGVLSEEMKDGLVENDGALAVEEDDVFEVEEGEVVVPGEEEVVAAEGEEFVDIDVLLAAQERSLVQDRGVGGEGVEGRKQSDVHRGGDEVLQRRSQVGVEDLDAGGLRADLYEKSPVFVNAVYDAAELGSRRNAGGASDRNEPAEAPEIEWYSTARKRSSQRPASQLAGIGNDGDAVEPSPEFGDNSDGSRFVDVEIIDLHGEDADANATLGVHHGTPTTGPLKDDAMPPPTGAHGEQTTKPIEIIELTSDNDDDENYEDEPMPDLESANNDDDEMYYENTYDPASAALDRDAARFAQRTQTQGWKQTQFSVYSHDLDEPAPVVRHRPFMTPGKVYKKTFDEPEEEWEDDEVGMQLEAELGEAVGGVVASSQAGERNRNGVQMMVWDSQSAVADVSRNGGAGRDVMADEEPVPSSPPALTFTKPALPELQPVAPAGDERVPSSPPPLRPSQVSTVGPTQLSSIRPGSRSGPSTETQWSLHSPPKFTQSRWQHQEETLSSSPLALPPWTSPDRKRYAGDVGIGKGKGKQTVMGSMGGYSLGELEDFSLPPPPPISSSRVGTQSGRSSSPVVR</sequence>
<feature type="region of interest" description="Disordered" evidence="1">
    <location>
        <begin position="1155"/>
        <end position="1331"/>
    </location>
</feature>
<dbReference type="EMBL" id="JAVRQU010000006">
    <property type="protein sequence ID" value="KAK5702017.1"/>
    <property type="molecule type" value="Genomic_DNA"/>
</dbReference>
<name>A0AAN7W7Y4_9PEZI</name>
<feature type="compositionally biased region" description="Basic residues" evidence="1">
    <location>
        <begin position="509"/>
        <end position="518"/>
    </location>
</feature>
<organism evidence="2 3">
    <name type="scientific">Elasticomyces elasticus</name>
    <dbReference type="NCBI Taxonomy" id="574655"/>
    <lineage>
        <taxon>Eukaryota</taxon>
        <taxon>Fungi</taxon>
        <taxon>Dikarya</taxon>
        <taxon>Ascomycota</taxon>
        <taxon>Pezizomycotina</taxon>
        <taxon>Dothideomycetes</taxon>
        <taxon>Dothideomycetidae</taxon>
        <taxon>Mycosphaerellales</taxon>
        <taxon>Teratosphaeriaceae</taxon>
        <taxon>Elasticomyces</taxon>
    </lineage>
</organism>
<feature type="compositionally biased region" description="Acidic residues" evidence="1">
    <location>
        <begin position="471"/>
        <end position="489"/>
    </location>
</feature>
<feature type="compositionally biased region" description="Polar residues" evidence="1">
    <location>
        <begin position="1317"/>
        <end position="1331"/>
    </location>
</feature>
<feature type="region of interest" description="Disordered" evidence="1">
    <location>
        <begin position="1"/>
        <end position="48"/>
    </location>
</feature>
<feature type="compositionally biased region" description="Basic and acidic residues" evidence="1">
    <location>
        <begin position="85"/>
        <end position="107"/>
    </location>
</feature>
<feature type="compositionally biased region" description="Acidic residues" evidence="1">
    <location>
        <begin position="147"/>
        <end position="156"/>
    </location>
</feature>
<feature type="region of interest" description="Disordered" evidence="1">
    <location>
        <begin position="253"/>
        <end position="281"/>
    </location>
</feature>